<gene>
    <name evidence="3" type="ORF">BEMITA_LOCUS10249</name>
</gene>
<feature type="signal peptide" evidence="2">
    <location>
        <begin position="1"/>
        <end position="33"/>
    </location>
</feature>
<dbReference type="CDD" id="cd00866">
    <property type="entry name" value="PEBP_euk"/>
    <property type="match status" value="1"/>
</dbReference>
<reference evidence="3" key="1">
    <citation type="submission" date="2021-12" db="EMBL/GenBank/DDBJ databases">
        <authorList>
            <person name="King R."/>
        </authorList>
    </citation>
    <scope>NUCLEOTIDE SEQUENCE</scope>
</reference>
<evidence type="ECO:0008006" key="5">
    <source>
        <dbReference type="Google" id="ProtNLM"/>
    </source>
</evidence>
<keyword evidence="2" id="KW-0732">Signal</keyword>
<dbReference type="PANTHER" id="PTHR11362:SF82">
    <property type="entry name" value="PHOSPHATIDYLETHANOLAMINE-BINDING PROTEIN 4"/>
    <property type="match status" value="1"/>
</dbReference>
<protein>
    <recommendedName>
        <fullName evidence="5">Phosphatidylethanolamine-binding protein</fullName>
    </recommendedName>
</protein>
<name>A0A9P0AH04_BEMTA</name>
<accession>A0A9P0AH04</accession>
<evidence type="ECO:0000313" key="4">
    <source>
        <dbReference type="Proteomes" id="UP001152759"/>
    </source>
</evidence>
<dbReference type="AlphaFoldDB" id="A0A9P0AH04"/>
<dbReference type="EMBL" id="OU963867">
    <property type="protein sequence ID" value="CAH0391651.1"/>
    <property type="molecule type" value="Genomic_DNA"/>
</dbReference>
<dbReference type="Pfam" id="PF01161">
    <property type="entry name" value="PBP"/>
    <property type="match status" value="1"/>
</dbReference>
<keyword evidence="4" id="KW-1185">Reference proteome</keyword>
<proteinExistence type="predicted"/>
<dbReference type="SUPFAM" id="SSF49777">
    <property type="entry name" value="PEBP-like"/>
    <property type="match status" value="1"/>
</dbReference>
<dbReference type="PANTHER" id="PTHR11362">
    <property type="entry name" value="PHOSPHATIDYLETHANOLAMINE-BINDING PROTEIN"/>
    <property type="match status" value="1"/>
</dbReference>
<organism evidence="3 4">
    <name type="scientific">Bemisia tabaci</name>
    <name type="common">Sweetpotato whitefly</name>
    <name type="synonym">Aleurodes tabaci</name>
    <dbReference type="NCBI Taxonomy" id="7038"/>
    <lineage>
        <taxon>Eukaryota</taxon>
        <taxon>Metazoa</taxon>
        <taxon>Ecdysozoa</taxon>
        <taxon>Arthropoda</taxon>
        <taxon>Hexapoda</taxon>
        <taxon>Insecta</taxon>
        <taxon>Pterygota</taxon>
        <taxon>Neoptera</taxon>
        <taxon>Paraneoptera</taxon>
        <taxon>Hemiptera</taxon>
        <taxon>Sternorrhyncha</taxon>
        <taxon>Aleyrodoidea</taxon>
        <taxon>Aleyrodidae</taxon>
        <taxon>Aleyrodinae</taxon>
        <taxon>Bemisia</taxon>
    </lineage>
</organism>
<dbReference type="InterPro" id="IPR035810">
    <property type="entry name" value="PEBP_euk"/>
</dbReference>
<dbReference type="Proteomes" id="UP001152759">
    <property type="component" value="Chromosome 6"/>
</dbReference>
<feature type="compositionally biased region" description="Basic and acidic residues" evidence="1">
    <location>
        <begin position="49"/>
        <end position="58"/>
    </location>
</feature>
<sequence length="290" mass="32667">MVMKFSRSFGFPSAGYKICLAVILWNIAPSVNGNTTPHHSEPQNGASKNEGHESHEPHNPTPTIVSHVTTPNTPRIQLTLPPIITPAEVTYKLGLDMHFANMGNVIHEDIVSKPPILLYWRWNPGEYFTVIVTGPDVPNSELPTDGEWRHWIVMNIPGNDVTKGRIVRDYVGFRNETALGIHRMVFLVFKQPRPFIISPEIILRNSTSAYRGFFSTRNFVRMHHLVPVPVAANFILVNCTNIIHDPVAWAAVTTHQTTCESREPTTVGVTTQRYEYTAQAEEVTEDKKPK</sequence>
<evidence type="ECO:0000313" key="3">
    <source>
        <dbReference type="EMBL" id="CAH0391651.1"/>
    </source>
</evidence>
<feature type="chain" id="PRO_5040260075" description="Phosphatidylethanolamine-binding protein" evidence="2">
    <location>
        <begin position="34"/>
        <end position="290"/>
    </location>
</feature>
<feature type="compositionally biased region" description="Polar residues" evidence="1">
    <location>
        <begin position="34"/>
        <end position="47"/>
    </location>
</feature>
<dbReference type="Gene3D" id="3.90.280.10">
    <property type="entry name" value="PEBP-like"/>
    <property type="match status" value="1"/>
</dbReference>
<dbReference type="InterPro" id="IPR036610">
    <property type="entry name" value="PEBP-like_sf"/>
</dbReference>
<feature type="region of interest" description="Disordered" evidence="1">
    <location>
        <begin position="34"/>
        <end position="66"/>
    </location>
</feature>
<evidence type="ECO:0000256" key="2">
    <source>
        <dbReference type="SAM" id="SignalP"/>
    </source>
</evidence>
<evidence type="ECO:0000256" key="1">
    <source>
        <dbReference type="SAM" id="MobiDB-lite"/>
    </source>
</evidence>
<dbReference type="InterPro" id="IPR008914">
    <property type="entry name" value="PEBP"/>
</dbReference>